<accession>A0A495QHN9</accession>
<dbReference type="Proteomes" id="UP000274601">
    <property type="component" value="Unassembled WGS sequence"/>
</dbReference>
<comment type="caution">
    <text evidence="1">The sequence shown here is derived from an EMBL/GenBank/DDBJ whole genome shotgun (WGS) entry which is preliminary data.</text>
</comment>
<evidence type="ECO:0000313" key="2">
    <source>
        <dbReference type="Proteomes" id="UP000274601"/>
    </source>
</evidence>
<gene>
    <name evidence="1" type="ORF">BZB76_4453</name>
</gene>
<organism evidence="1 2">
    <name type="scientific">Actinomadura pelletieri DSM 43383</name>
    <dbReference type="NCBI Taxonomy" id="1120940"/>
    <lineage>
        <taxon>Bacteria</taxon>
        <taxon>Bacillati</taxon>
        <taxon>Actinomycetota</taxon>
        <taxon>Actinomycetes</taxon>
        <taxon>Streptosporangiales</taxon>
        <taxon>Thermomonosporaceae</taxon>
        <taxon>Actinomadura</taxon>
    </lineage>
</organism>
<evidence type="ECO:0000313" key="1">
    <source>
        <dbReference type="EMBL" id="RKS71648.1"/>
    </source>
</evidence>
<dbReference type="AlphaFoldDB" id="A0A495QHN9"/>
<name>A0A495QHN9_9ACTN</name>
<dbReference type="RefSeq" id="WP_121436313.1">
    <property type="nucleotide sequence ID" value="NZ_RBWU01000005.1"/>
</dbReference>
<reference evidence="1 2" key="1">
    <citation type="submission" date="2018-10" db="EMBL/GenBank/DDBJ databases">
        <title>Genomic Encyclopedia of Archaeal and Bacterial Type Strains, Phase II (KMG-II): from individual species to whole genera.</title>
        <authorList>
            <person name="Goeker M."/>
        </authorList>
    </citation>
    <scope>NUCLEOTIDE SEQUENCE [LARGE SCALE GENOMIC DNA]</scope>
    <source>
        <strain evidence="1 2">DSM 43383</strain>
    </source>
</reference>
<proteinExistence type="predicted"/>
<dbReference type="OrthoDB" id="5117915at2"/>
<keyword evidence="2" id="KW-1185">Reference proteome</keyword>
<sequence>MEITPPAIGTSKIASLAGLPAPKRSATSQPWEQGPSQADWWKNSTWVTYETWISPNEIEVQPGEALACGSLAKQVFAGDGRGSAFNSGKYRTRAAIKYDWDKKIAERYKDVHATHRLRPNPEAKTASDEDFDIELVKMDGNFARLYIRHDVGNPFCPISSIAYTSWQELYKNGERWFYGSHTKMPHHEIFQEDWYTNGTDWKHYGAERVHYKEALHPICLAVLGGSFCGMERYQYQIIK</sequence>
<dbReference type="EMBL" id="RBWU01000005">
    <property type="protein sequence ID" value="RKS71648.1"/>
    <property type="molecule type" value="Genomic_DNA"/>
</dbReference>
<protein>
    <submittedName>
        <fullName evidence="1">Uncharacterized protein</fullName>
    </submittedName>
</protein>